<organism evidence="2 3">
    <name type="scientific">Halogranum rubrum</name>
    <dbReference type="NCBI Taxonomy" id="553466"/>
    <lineage>
        <taxon>Archaea</taxon>
        <taxon>Methanobacteriati</taxon>
        <taxon>Methanobacteriota</taxon>
        <taxon>Stenosarchaea group</taxon>
        <taxon>Halobacteria</taxon>
        <taxon>Halobacteriales</taxon>
        <taxon>Haloferacaceae</taxon>
    </lineage>
</organism>
<protein>
    <submittedName>
        <fullName evidence="2">Uncharacterized protein</fullName>
    </submittedName>
</protein>
<evidence type="ECO:0000313" key="3">
    <source>
        <dbReference type="Proteomes" id="UP000199607"/>
    </source>
</evidence>
<keyword evidence="1" id="KW-1133">Transmembrane helix</keyword>
<gene>
    <name evidence="2" type="ORF">SAMN04487950_2406</name>
</gene>
<evidence type="ECO:0000313" key="2">
    <source>
        <dbReference type="EMBL" id="SFL09299.1"/>
    </source>
</evidence>
<dbReference type="EMBL" id="FOTC01000002">
    <property type="protein sequence ID" value="SFL09299.1"/>
    <property type="molecule type" value="Genomic_DNA"/>
</dbReference>
<reference evidence="3" key="1">
    <citation type="submission" date="2016-10" db="EMBL/GenBank/DDBJ databases">
        <authorList>
            <person name="Varghese N."/>
            <person name="Submissions S."/>
        </authorList>
    </citation>
    <scope>NUCLEOTIDE SEQUENCE [LARGE SCALE GENOMIC DNA]</scope>
    <source>
        <strain evidence="3">CGMCC 1.7738</strain>
    </source>
</reference>
<name>A0A1I4EVH1_9EURY</name>
<feature type="transmembrane region" description="Helical" evidence="1">
    <location>
        <begin position="40"/>
        <end position="58"/>
    </location>
</feature>
<feature type="transmembrane region" description="Helical" evidence="1">
    <location>
        <begin position="104"/>
        <end position="124"/>
    </location>
</feature>
<keyword evidence="1" id="KW-0472">Membrane</keyword>
<sequence>MVSEPLPLLALLFAFCLQLGGVVGLYRYVSKDAAERGIPNAQILGAACAVLLAPLVYYGAARRRHGERESPPTADERRALFVGIAGMGAWLPAAFLPPPDPVSTAVYALGCLLVTAPLAYLVSFRSGWSRAKRLVG</sequence>
<dbReference type="RefSeq" id="WP_089869594.1">
    <property type="nucleotide sequence ID" value="NZ_FOTC01000002.1"/>
</dbReference>
<keyword evidence="1" id="KW-0812">Transmembrane</keyword>
<proteinExistence type="predicted"/>
<evidence type="ECO:0000256" key="1">
    <source>
        <dbReference type="SAM" id="Phobius"/>
    </source>
</evidence>
<feature type="transmembrane region" description="Helical" evidence="1">
    <location>
        <begin position="79"/>
        <end position="98"/>
    </location>
</feature>
<dbReference type="Proteomes" id="UP000199607">
    <property type="component" value="Unassembled WGS sequence"/>
</dbReference>
<keyword evidence="3" id="KW-1185">Reference proteome</keyword>
<dbReference type="AlphaFoldDB" id="A0A1I4EVH1"/>
<accession>A0A1I4EVH1</accession>
<dbReference type="STRING" id="553466.SAMN04487950_2406"/>